<evidence type="ECO:0000259" key="10">
    <source>
        <dbReference type="PROSITE" id="PS50972"/>
    </source>
</evidence>
<dbReference type="InterPro" id="IPR000489">
    <property type="entry name" value="Pterin-binding_dom"/>
</dbReference>
<proteinExistence type="inferred from homology"/>
<evidence type="ECO:0000256" key="2">
    <source>
        <dbReference type="ARBA" id="ARBA00001946"/>
    </source>
</evidence>
<keyword evidence="5 9" id="KW-0808">Transferase</keyword>
<comment type="cofactor">
    <cofactor evidence="2 9">
        <name>Mg(2+)</name>
        <dbReference type="ChEBI" id="CHEBI:18420"/>
    </cofactor>
</comment>
<dbReference type="STRING" id="2518989.IMCC3088_2716"/>
<dbReference type="SUPFAM" id="SSF51717">
    <property type="entry name" value="Dihydropteroate synthetase-like"/>
    <property type="match status" value="1"/>
</dbReference>
<dbReference type="GO" id="GO:0046654">
    <property type="term" value="P:tetrahydrofolate biosynthetic process"/>
    <property type="evidence" value="ECO:0007669"/>
    <property type="project" value="UniProtKB-UniPathway"/>
</dbReference>
<dbReference type="NCBIfam" id="TIGR01496">
    <property type="entry name" value="DHPS"/>
    <property type="match status" value="1"/>
</dbReference>
<name>F3KYZ9_9GAMM</name>
<dbReference type="EC" id="2.5.1.15" evidence="4 9"/>
<keyword evidence="6 9" id="KW-0479">Metal-binding</keyword>
<dbReference type="Proteomes" id="UP000005615">
    <property type="component" value="Unassembled WGS sequence"/>
</dbReference>
<evidence type="ECO:0000256" key="4">
    <source>
        <dbReference type="ARBA" id="ARBA00012458"/>
    </source>
</evidence>
<dbReference type="Gene3D" id="3.20.20.20">
    <property type="entry name" value="Dihydropteroate synthase-like"/>
    <property type="match status" value="1"/>
</dbReference>
<dbReference type="eggNOG" id="COG0294">
    <property type="taxonomic scope" value="Bacteria"/>
</dbReference>
<sequence>MMSEISLDRCYVAGRELQFPAVMGVVNTTPDSFSDGGTLYQSTRLDLDKAFDRCAKMVQEGATILDIGGESTRPGSDPVSVEQELERVIPLVERLARSFDVALSLDTSTPQVMLEGALAGAHIINDVRALQREGALEAACSTDLAVCLMHMQGEPKTMQAQPAYDDVVQDVSGFLNQRIEDCLTAGIDKKRLWIDPGFGFGKTLAHNIELMQNISYFCNGGYPVLVGVSRKSMIGAITGKDVNKRLAGGLALATYALMQGAHIIRTHDVDATMDVVNVVRVLKGEQ</sequence>
<comment type="similarity">
    <text evidence="9">Belongs to the DHPS family.</text>
</comment>
<dbReference type="PROSITE" id="PS00792">
    <property type="entry name" value="DHPS_1"/>
    <property type="match status" value="1"/>
</dbReference>
<dbReference type="PANTHER" id="PTHR20941:SF1">
    <property type="entry name" value="FOLIC ACID SYNTHESIS PROTEIN FOL1"/>
    <property type="match status" value="1"/>
</dbReference>
<keyword evidence="8 9" id="KW-0289">Folate biosynthesis</keyword>
<evidence type="ECO:0000256" key="6">
    <source>
        <dbReference type="ARBA" id="ARBA00022723"/>
    </source>
</evidence>
<evidence type="ECO:0000256" key="7">
    <source>
        <dbReference type="ARBA" id="ARBA00022842"/>
    </source>
</evidence>
<dbReference type="GO" id="GO:0005829">
    <property type="term" value="C:cytosol"/>
    <property type="evidence" value="ECO:0007669"/>
    <property type="project" value="TreeGrafter"/>
</dbReference>
<dbReference type="GO" id="GO:0046656">
    <property type="term" value="P:folic acid biosynthetic process"/>
    <property type="evidence" value="ECO:0007669"/>
    <property type="project" value="UniProtKB-KW"/>
</dbReference>
<dbReference type="Pfam" id="PF00809">
    <property type="entry name" value="Pterin_bind"/>
    <property type="match status" value="1"/>
</dbReference>
<dbReference type="RefSeq" id="WP_009574632.1">
    <property type="nucleotide sequence ID" value="NZ_AEIG01000008.1"/>
</dbReference>
<keyword evidence="7 9" id="KW-0460">Magnesium</keyword>
<dbReference type="InterPro" id="IPR045031">
    <property type="entry name" value="DHP_synth-like"/>
</dbReference>
<dbReference type="PANTHER" id="PTHR20941">
    <property type="entry name" value="FOLATE SYNTHESIS PROTEINS"/>
    <property type="match status" value="1"/>
</dbReference>
<comment type="pathway">
    <text evidence="3 9">Cofactor biosynthesis; tetrahydrofolate biosynthesis; 7,8-dihydrofolate from 2-amino-4-hydroxy-6-hydroxymethyl-7,8-dihydropteridine diphosphate and 4-aminobenzoate: step 1/2.</text>
</comment>
<evidence type="ECO:0000256" key="8">
    <source>
        <dbReference type="ARBA" id="ARBA00022909"/>
    </source>
</evidence>
<dbReference type="PROSITE" id="PS50972">
    <property type="entry name" value="PTERIN_BINDING"/>
    <property type="match status" value="1"/>
</dbReference>
<evidence type="ECO:0000256" key="3">
    <source>
        <dbReference type="ARBA" id="ARBA00004763"/>
    </source>
</evidence>
<evidence type="ECO:0000313" key="12">
    <source>
        <dbReference type="Proteomes" id="UP000005615"/>
    </source>
</evidence>
<dbReference type="UniPathway" id="UPA00077">
    <property type="reaction ID" value="UER00156"/>
</dbReference>
<feature type="domain" description="Pterin-binding" evidence="10">
    <location>
        <begin position="20"/>
        <end position="277"/>
    </location>
</feature>
<evidence type="ECO:0000256" key="1">
    <source>
        <dbReference type="ARBA" id="ARBA00000012"/>
    </source>
</evidence>
<protein>
    <recommendedName>
        <fullName evidence="4 9">Dihydropteroate synthase</fullName>
        <shortName evidence="9">DHPS</shortName>
        <ecNumber evidence="4 9">2.5.1.15</ecNumber>
    </recommendedName>
    <alternativeName>
        <fullName evidence="9">Dihydropteroate pyrophosphorylase</fullName>
    </alternativeName>
</protein>
<dbReference type="CDD" id="cd00739">
    <property type="entry name" value="DHPS"/>
    <property type="match status" value="1"/>
</dbReference>
<dbReference type="EMBL" id="AEIG01000008">
    <property type="protein sequence ID" value="EGG30716.1"/>
    <property type="molecule type" value="Genomic_DNA"/>
</dbReference>
<dbReference type="InterPro" id="IPR006390">
    <property type="entry name" value="DHP_synth_dom"/>
</dbReference>
<accession>F3KYZ9</accession>
<dbReference type="GO" id="GO:0004156">
    <property type="term" value="F:dihydropteroate synthase activity"/>
    <property type="evidence" value="ECO:0007669"/>
    <property type="project" value="UniProtKB-EC"/>
</dbReference>
<keyword evidence="12" id="KW-1185">Reference proteome</keyword>
<evidence type="ECO:0000313" key="11">
    <source>
        <dbReference type="EMBL" id="EGG30716.1"/>
    </source>
</evidence>
<dbReference type="PROSITE" id="PS00793">
    <property type="entry name" value="DHPS_2"/>
    <property type="match status" value="1"/>
</dbReference>
<comment type="catalytic activity">
    <reaction evidence="1">
        <text>(7,8-dihydropterin-6-yl)methyl diphosphate + 4-aminobenzoate = 7,8-dihydropteroate + diphosphate</text>
        <dbReference type="Rhea" id="RHEA:19949"/>
        <dbReference type="ChEBI" id="CHEBI:17836"/>
        <dbReference type="ChEBI" id="CHEBI:17839"/>
        <dbReference type="ChEBI" id="CHEBI:33019"/>
        <dbReference type="ChEBI" id="CHEBI:72950"/>
        <dbReference type="EC" id="2.5.1.15"/>
    </reaction>
</comment>
<comment type="caution">
    <text evidence="11">The sequence shown here is derived from an EMBL/GenBank/DDBJ whole genome shotgun (WGS) entry which is preliminary data.</text>
</comment>
<evidence type="ECO:0000256" key="5">
    <source>
        <dbReference type="ARBA" id="ARBA00022679"/>
    </source>
</evidence>
<evidence type="ECO:0000256" key="9">
    <source>
        <dbReference type="RuleBase" id="RU361205"/>
    </source>
</evidence>
<organism evidence="11 12">
    <name type="scientific">Aequoribacter fuscus</name>
    <dbReference type="NCBI Taxonomy" id="2518989"/>
    <lineage>
        <taxon>Bacteria</taxon>
        <taxon>Pseudomonadati</taxon>
        <taxon>Pseudomonadota</taxon>
        <taxon>Gammaproteobacteria</taxon>
        <taxon>Cellvibrionales</taxon>
        <taxon>Halieaceae</taxon>
        <taxon>Aequoribacter</taxon>
    </lineage>
</organism>
<reference evidence="11 12" key="1">
    <citation type="journal article" date="2011" name="J. Bacteriol.">
        <title>Genome sequence of strain IMCC3088, a proteorhodopsin-containing marine bacterium belonging to the OM60/NOR5 clade.</title>
        <authorList>
            <person name="Jang Y."/>
            <person name="Oh H.M."/>
            <person name="Kang I."/>
            <person name="Lee K."/>
            <person name="Yang S.J."/>
            <person name="Cho J.C."/>
        </authorList>
    </citation>
    <scope>NUCLEOTIDE SEQUENCE [LARGE SCALE GENOMIC DNA]</scope>
    <source>
        <strain evidence="11 12">IMCC3088</strain>
    </source>
</reference>
<dbReference type="GO" id="GO:0046872">
    <property type="term" value="F:metal ion binding"/>
    <property type="evidence" value="ECO:0007669"/>
    <property type="project" value="UniProtKB-KW"/>
</dbReference>
<dbReference type="AlphaFoldDB" id="F3KYZ9"/>
<dbReference type="InterPro" id="IPR011005">
    <property type="entry name" value="Dihydropteroate_synth-like_sf"/>
</dbReference>
<comment type="function">
    <text evidence="9">Catalyzes the condensation of para-aminobenzoate (pABA) with 6-hydroxymethyl-7,8-dihydropterin diphosphate (DHPt-PP) to form 7,8-dihydropteroate (H2Pte), the immediate precursor of folate derivatives.</text>
</comment>
<gene>
    <name evidence="11" type="ORF">IMCC3088_2716</name>
</gene>